<name>A0ABW0XCW9_9ACTN</name>
<evidence type="ECO:0000256" key="1">
    <source>
        <dbReference type="SAM" id="MobiDB-lite"/>
    </source>
</evidence>
<feature type="transmembrane region" description="Helical" evidence="2">
    <location>
        <begin position="39"/>
        <end position="61"/>
    </location>
</feature>
<sequence>MPEIPNADGPEPMPNSNFELSSGKAHLRMENVSERVQLAVVWALSGSFVSLLAVGALSMVLSRPRDDMDDQPER</sequence>
<keyword evidence="2" id="KW-0472">Membrane</keyword>
<evidence type="ECO:0000313" key="3">
    <source>
        <dbReference type="EMBL" id="MFC5666919.1"/>
    </source>
</evidence>
<feature type="region of interest" description="Disordered" evidence="1">
    <location>
        <begin position="1"/>
        <end position="20"/>
    </location>
</feature>
<dbReference type="RefSeq" id="WP_380228605.1">
    <property type="nucleotide sequence ID" value="NZ_JBHSOF010000047.1"/>
</dbReference>
<dbReference type="Proteomes" id="UP001595975">
    <property type="component" value="Unassembled WGS sequence"/>
</dbReference>
<organism evidence="3 4">
    <name type="scientific">Kitasatospora misakiensis</name>
    <dbReference type="NCBI Taxonomy" id="67330"/>
    <lineage>
        <taxon>Bacteria</taxon>
        <taxon>Bacillati</taxon>
        <taxon>Actinomycetota</taxon>
        <taxon>Actinomycetes</taxon>
        <taxon>Kitasatosporales</taxon>
        <taxon>Streptomycetaceae</taxon>
        <taxon>Kitasatospora</taxon>
    </lineage>
</organism>
<keyword evidence="2" id="KW-0812">Transmembrane</keyword>
<dbReference type="EMBL" id="JBHSOF010000047">
    <property type="protein sequence ID" value="MFC5666919.1"/>
    <property type="molecule type" value="Genomic_DNA"/>
</dbReference>
<accession>A0ABW0XCW9</accession>
<gene>
    <name evidence="3" type="ORF">ACFP3U_28620</name>
</gene>
<proteinExistence type="predicted"/>
<keyword evidence="2" id="KW-1133">Transmembrane helix</keyword>
<keyword evidence="4" id="KW-1185">Reference proteome</keyword>
<reference evidence="4" key="1">
    <citation type="journal article" date="2019" name="Int. J. Syst. Evol. Microbiol.">
        <title>The Global Catalogue of Microorganisms (GCM) 10K type strain sequencing project: providing services to taxonomists for standard genome sequencing and annotation.</title>
        <authorList>
            <consortium name="The Broad Institute Genomics Platform"/>
            <consortium name="The Broad Institute Genome Sequencing Center for Infectious Disease"/>
            <person name="Wu L."/>
            <person name="Ma J."/>
        </authorList>
    </citation>
    <scope>NUCLEOTIDE SEQUENCE [LARGE SCALE GENOMIC DNA]</scope>
    <source>
        <strain evidence="4">CGMCC 4.1437</strain>
    </source>
</reference>
<evidence type="ECO:0000313" key="4">
    <source>
        <dbReference type="Proteomes" id="UP001595975"/>
    </source>
</evidence>
<evidence type="ECO:0000256" key="2">
    <source>
        <dbReference type="SAM" id="Phobius"/>
    </source>
</evidence>
<protein>
    <submittedName>
        <fullName evidence="3">Uncharacterized protein</fullName>
    </submittedName>
</protein>
<comment type="caution">
    <text evidence="3">The sequence shown here is derived from an EMBL/GenBank/DDBJ whole genome shotgun (WGS) entry which is preliminary data.</text>
</comment>